<gene>
    <name evidence="1" type="ORF">PDMSB3_0974</name>
</gene>
<name>A0A5Q4YXF7_9BURK</name>
<protein>
    <submittedName>
        <fullName evidence="1">Uncharacterized protein</fullName>
    </submittedName>
</protein>
<keyword evidence="2" id="KW-1185">Reference proteome</keyword>
<proteinExistence type="predicted"/>
<sequence>MNARLVNMIVSLHPEDALARAVPCYPAASQSLPADLVRAAAVM</sequence>
<reference evidence="1 2" key="1">
    <citation type="submission" date="2019-08" db="EMBL/GenBank/DDBJ databases">
        <authorList>
            <person name="Herpell B J."/>
        </authorList>
    </citation>
    <scope>NUCLEOTIDE SEQUENCE [LARGE SCALE GENOMIC DNA]</scope>
    <source>
        <strain evidence="2">Msb3</strain>
    </source>
</reference>
<evidence type="ECO:0000313" key="2">
    <source>
        <dbReference type="Proteomes" id="UP000325811"/>
    </source>
</evidence>
<dbReference type="KEGG" id="pdio:PDMSB3_0974.1"/>
<dbReference type="EMBL" id="LR699554">
    <property type="protein sequence ID" value="VVD32272.1"/>
    <property type="molecule type" value="Genomic_DNA"/>
</dbReference>
<dbReference type="AlphaFoldDB" id="A0A5Q4YXF7"/>
<organism evidence="1 2">
    <name type="scientific">Paraburkholderia dioscoreae</name>
    <dbReference type="NCBI Taxonomy" id="2604047"/>
    <lineage>
        <taxon>Bacteria</taxon>
        <taxon>Pseudomonadati</taxon>
        <taxon>Pseudomonadota</taxon>
        <taxon>Betaproteobacteria</taxon>
        <taxon>Burkholderiales</taxon>
        <taxon>Burkholderiaceae</taxon>
        <taxon>Paraburkholderia</taxon>
    </lineage>
</organism>
<accession>A0A5Q4YXF7</accession>
<evidence type="ECO:0000313" key="1">
    <source>
        <dbReference type="EMBL" id="VVD32272.1"/>
    </source>
</evidence>
<dbReference type="Proteomes" id="UP000325811">
    <property type="component" value="Chromosome II"/>
</dbReference>